<dbReference type="AlphaFoldDB" id="A0A4R2NYB7"/>
<sequence>MQTATADRPSGPLIWVHAPPPKDRAATAQLLARLAEARPDLTVLLTEAGTAPPWAEGADLPALLYAAPPPDRQRAALGFCQHWRPDLALFFPATLPATPATQAHATGAALFLIARDIPRGWQRRWRIGTGLTRRLLRRFDRLYAQSAEIALALRAMGVPRWQIAACGPLDEGSAALPFAPAEREALALLLAGRPVWLAAGTRAPEDPVAVAAHAAIIRHMHRLLLILVPDDPARGPALAQRLRAEGWEVGLRSAGDEPTAETQIYLADTVGELGLWLRLAPVSFLGGTLGAGGGPDPCAAAALGSAILHGPMTETHAAHFERLTKARATRPVQDAASLAQGLGELLAPERAAHLARAAWDVTSAGTVATGRIVQRMLDTLDMAEAG</sequence>
<evidence type="ECO:0000256" key="6">
    <source>
        <dbReference type="ARBA" id="ARBA00031445"/>
    </source>
</evidence>
<evidence type="ECO:0000256" key="2">
    <source>
        <dbReference type="ARBA" id="ARBA00004713"/>
    </source>
</evidence>
<evidence type="ECO:0000256" key="7">
    <source>
        <dbReference type="ARBA" id="ARBA00049183"/>
    </source>
</evidence>
<evidence type="ECO:0000256" key="8">
    <source>
        <dbReference type="RuleBase" id="RU365103"/>
    </source>
</evidence>
<comment type="similarity">
    <text evidence="8">Belongs to the glycosyltransferase group 1 family.</text>
</comment>
<evidence type="ECO:0000259" key="9">
    <source>
        <dbReference type="Pfam" id="PF04413"/>
    </source>
</evidence>
<dbReference type="OrthoDB" id="9789797at2"/>
<dbReference type="Gene3D" id="3.40.50.11720">
    <property type="entry name" value="3-Deoxy-D-manno-octulosonic-acid transferase, N-terminal domain"/>
    <property type="match status" value="1"/>
</dbReference>
<dbReference type="Pfam" id="PF04413">
    <property type="entry name" value="Glycos_transf_N"/>
    <property type="match status" value="1"/>
</dbReference>
<dbReference type="GO" id="GO:0005886">
    <property type="term" value="C:plasma membrane"/>
    <property type="evidence" value="ECO:0007669"/>
    <property type="project" value="UniProtKB-SubCell"/>
</dbReference>
<evidence type="ECO:0000313" key="10">
    <source>
        <dbReference type="EMBL" id="TCP27210.1"/>
    </source>
</evidence>
<evidence type="ECO:0000256" key="5">
    <source>
        <dbReference type="ARBA" id="ARBA00022679"/>
    </source>
</evidence>
<keyword evidence="8" id="KW-0472">Membrane</keyword>
<keyword evidence="8" id="KW-1003">Cell membrane</keyword>
<dbReference type="RefSeq" id="WP_132598405.1">
    <property type="nucleotide sequence ID" value="NZ_NRRP01000001.1"/>
</dbReference>
<dbReference type="PANTHER" id="PTHR42755:SF1">
    <property type="entry name" value="3-DEOXY-D-MANNO-OCTULOSONIC ACID TRANSFERASE, MITOCHONDRIAL-RELATED"/>
    <property type="match status" value="1"/>
</dbReference>
<evidence type="ECO:0000313" key="11">
    <source>
        <dbReference type="Proteomes" id="UP000295733"/>
    </source>
</evidence>
<gene>
    <name evidence="10" type="ORF">EV656_101113</name>
</gene>
<comment type="caution">
    <text evidence="10">The sequence shown here is derived from an EMBL/GenBank/DDBJ whole genome shotgun (WGS) entry which is preliminary data.</text>
</comment>
<feature type="domain" description="3-deoxy-D-manno-octulosonic-acid transferase N-terminal" evidence="9">
    <location>
        <begin position="8"/>
        <end position="168"/>
    </location>
</feature>
<comment type="pathway">
    <text evidence="2 8">Bacterial outer membrane biogenesis; LPS core biosynthesis.</text>
</comment>
<comment type="function">
    <text evidence="1 8">Involved in lipopolysaccharide (LPS) biosynthesis. Catalyzes the transfer of 3-deoxy-D-manno-octulosonate (Kdo) residue(s) from CMP-Kdo to lipid IV(A), the tetraacyldisaccharide-1,4'-bisphosphate precursor of lipid A.</text>
</comment>
<dbReference type="InterPro" id="IPR038107">
    <property type="entry name" value="Glycos_transf_N_sf"/>
</dbReference>
<comment type="catalytic activity">
    <reaction evidence="7 8">
        <text>lipid IVA (E. coli) + CMP-3-deoxy-beta-D-manno-octulosonate = alpha-Kdo-(2-&gt;6)-lipid IVA (E. coli) + CMP + H(+)</text>
        <dbReference type="Rhea" id="RHEA:28066"/>
        <dbReference type="ChEBI" id="CHEBI:15378"/>
        <dbReference type="ChEBI" id="CHEBI:58603"/>
        <dbReference type="ChEBI" id="CHEBI:60364"/>
        <dbReference type="ChEBI" id="CHEBI:60377"/>
        <dbReference type="ChEBI" id="CHEBI:85987"/>
        <dbReference type="EC" id="2.4.99.12"/>
    </reaction>
</comment>
<dbReference type="UniPathway" id="UPA00958"/>
<dbReference type="Gene3D" id="3.40.50.2000">
    <property type="entry name" value="Glycogen Phosphorylase B"/>
    <property type="match status" value="1"/>
</dbReference>
<keyword evidence="8" id="KW-0448">Lipopolysaccharide biosynthesis</keyword>
<dbReference type="Proteomes" id="UP000295733">
    <property type="component" value="Unassembled WGS sequence"/>
</dbReference>
<proteinExistence type="inferred from homology"/>
<evidence type="ECO:0000256" key="1">
    <source>
        <dbReference type="ARBA" id="ARBA00003394"/>
    </source>
</evidence>
<evidence type="ECO:0000256" key="4">
    <source>
        <dbReference type="ARBA" id="ARBA00019077"/>
    </source>
</evidence>
<dbReference type="InterPro" id="IPR039901">
    <property type="entry name" value="Kdotransferase"/>
</dbReference>
<keyword evidence="5 8" id="KW-0808">Transferase</keyword>
<dbReference type="GO" id="GO:0043842">
    <property type="term" value="F:Kdo transferase activity"/>
    <property type="evidence" value="ECO:0007669"/>
    <property type="project" value="UniProtKB-EC"/>
</dbReference>
<name>A0A4R2NYB7_RHOAD</name>
<comment type="subcellular location">
    <subcellularLocation>
        <location evidence="8">Cell membrane</location>
    </subcellularLocation>
</comment>
<reference evidence="10 11" key="1">
    <citation type="submission" date="2019-03" db="EMBL/GenBank/DDBJ databases">
        <title>Genomic Encyclopedia of Type Strains, Phase IV (KMG-IV): sequencing the most valuable type-strain genomes for metagenomic binning, comparative biology and taxonomic classification.</title>
        <authorList>
            <person name="Goeker M."/>
        </authorList>
    </citation>
    <scope>NUCLEOTIDE SEQUENCE [LARGE SCALE GENOMIC DNA]</scope>
    <source>
        <strain evidence="10 11">DSM 2781</strain>
    </source>
</reference>
<dbReference type="GO" id="GO:0009245">
    <property type="term" value="P:lipid A biosynthetic process"/>
    <property type="evidence" value="ECO:0007669"/>
    <property type="project" value="TreeGrafter"/>
</dbReference>
<dbReference type="InterPro" id="IPR007507">
    <property type="entry name" value="Glycos_transf_N"/>
</dbReference>
<dbReference type="PANTHER" id="PTHR42755">
    <property type="entry name" value="3-DEOXY-MANNO-OCTULOSONATE CYTIDYLYLTRANSFERASE"/>
    <property type="match status" value="1"/>
</dbReference>
<organism evidence="10 11">
    <name type="scientific">Rhodovulum adriaticum</name>
    <name type="common">Rhodopseudomonas adriatica</name>
    <dbReference type="NCBI Taxonomy" id="35804"/>
    <lineage>
        <taxon>Bacteria</taxon>
        <taxon>Pseudomonadati</taxon>
        <taxon>Pseudomonadota</taxon>
        <taxon>Alphaproteobacteria</taxon>
        <taxon>Rhodobacterales</taxon>
        <taxon>Paracoccaceae</taxon>
        <taxon>Rhodovulum</taxon>
    </lineage>
</organism>
<keyword evidence="11" id="KW-1185">Reference proteome</keyword>
<evidence type="ECO:0000256" key="3">
    <source>
        <dbReference type="ARBA" id="ARBA00012621"/>
    </source>
</evidence>
<dbReference type="EMBL" id="SLXL01000001">
    <property type="protein sequence ID" value="TCP27210.1"/>
    <property type="molecule type" value="Genomic_DNA"/>
</dbReference>
<accession>A0A4R2NYB7</accession>
<dbReference type="EC" id="2.4.99.12" evidence="3 8"/>
<protein>
    <recommendedName>
        <fullName evidence="4 8">3-deoxy-D-manno-octulosonic acid transferase</fullName>
        <shortName evidence="8">Kdo transferase</shortName>
        <ecNumber evidence="3 8">2.4.99.12</ecNumber>
    </recommendedName>
    <alternativeName>
        <fullName evidence="6 8">Lipid IV(A) 3-deoxy-D-manno-octulosonic acid transferase</fullName>
    </alternativeName>
</protein>
<dbReference type="GO" id="GO:0009244">
    <property type="term" value="P:lipopolysaccharide core region biosynthetic process"/>
    <property type="evidence" value="ECO:0007669"/>
    <property type="project" value="UniProtKB-UniRule"/>
</dbReference>
<dbReference type="SUPFAM" id="SSF53756">
    <property type="entry name" value="UDP-Glycosyltransferase/glycogen phosphorylase"/>
    <property type="match status" value="1"/>
</dbReference>